<feature type="region of interest" description="Disordered" evidence="1">
    <location>
        <begin position="71"/>
        <end position="94"/>
    </location>
</feature>
<feature type="compositionally biased region" description="Low complexity" evidence="1">
    <location>
        <begin position="30"/>
        <end position="41"/>
    </location>
</feature>
<protein>
    <submittedName>
        <fullName evidence="2">Uncharacterized protein</fullName>
    </submittedName>
</protein>
<dbReference type="EMBL" id="MU842974">
    <property type="protein sequence ID" value="KAK2024145.1"/>
    <property type="molecule type" value="Genomic_DNA"/>
</dbReference>
<sequence length="110" mass="12516">MPALPYPGGRWTCPLEKQRPNRRRSAAIMNSSSSSNNNNNNNNNYYYYYYHHYYYHHYYYTNIDSCQRPEASSFSHKPTGSGIDGLRSGSPSAGRSWKGCFVMGAKAIGV</sequence>
<name>A0AAD9H8D3_9PEZI</name>
<evidence type="ECO:0000313" key="2">
    <source>
        <dbReference type="EMBL" id="KAK2024145.1"/>
    </source>
</evidence>
<dbReference type="Proteomes" id="UP001232148">
    <property type="component" value="Unassembled WGS sequence"/>
</dbReference>
<gene>
    <name evidence="2" type="ORF">LX32DRAFT_643925</name>
</gene>
<evidence type="ECO:0000313" key="3">
    <source>
        <dbReference type="Proteomes" id="UP001232148"/>
    </source>
</evidence>
<keyword evidence="3" id="KW-1185">Reference proteome</keyword>
<feature type="region of interest" description="Disordered" evidence="1">
    <location>
        <begin position="1"/>
        <end position="41"/>
    </location>
</feature>
<comment type="caution">
    <text evidence="2">The sequence shown here is derived from an EMBL/GenBank/DDBJ whole genome shotgun (WGS) entry which is preliminary data.</text>
</comment>
<reference evidence="2" key="1">
    <citation type="submission" date="2021-06" db="EMBL/GenBank/DDBJ databases">
        <title>Comparative genomics, transcriptomics and evolutionary studies reveal genomic signatures of adaptation to plant cell wall in hemibiotrophic fungi.</title>
        <authorList>
            <consortium name="DOE Joint Genome Institute"/>
            <person name="Baroncelli R."/>
            <person name="Diaz J.F."/>
            <person name="Benocci T."/>
            <person name="Peng M."/>
            <person name="Battaglia E."/>
            <person name="Haridas S."/>
            <person name="Andreopoulos W."/>
            <person name="Labutti K."/>
            <person name="Pangilinan J."/>
            <person name="Floch G.L."/>
            <person name="Makela M.R."/>
            <person name="Henrissat B."/>
            <person name="Grigoriev I.V."/>
            <person name="Crouch J.A."/>
            <person name="De Vries R.P."/>
            <person name="Sukno S.A."/>
            <person name="Thon M.R."/>
        </authorList>
    </citation>
    <scope>NUCLEOTIDE SEQUENCE</scope>
    <source>
        <strain evidence="2">MAFF235873</strain>
    </source>
</reference>
<accession>A0AAD9H8D3</accession>
<dbReference type="AlphaFoldDB" id="A0AAD9H8D3"/>
<evidence type="ECO:0000256" key="1">
    <source>
        <dbReference type="SAM" id="MobiDB-lite"/>
    </source>
</evidence>
<organism evidence="2 3">
    <name type="scientific">Colletotrichum zoysiae</name>
    <dbReference type="NCBI Taxonomy" id="1216348"/>
    <lineage>
        <taxon>Eukaryota</taxon>
        <taxon>Fungi</taxon>
        <taxon>Dikarya</taxon>
        <taxon>Ascomycota</taxon>
        <taxon>Pezizomycotina</taxon>
        <taxon>Sordariomycetes</taxon>
        <taxon>Hypocreomycetidae</taxon>
        <taxon>Glomerellales</taxon>
        <taxon>Glomerellaceae</taxon>
        <taxon>Colletotrichum</taxon>
        <taxon>Colletotrichum graminicola species complex</taxon>
    </lineage>
</organism>
<proteinExistence type="predicted"/>